<sequence length="145" mass="16099">MRIAIASDHAGFAYKEKIKQRLVALNHQPRDFGAHCTDLVDYPDFIHPATAAVAKGEFDRGIVLGGSGNGEAMTANRHPGIRCALCWSFESARLSRQHNDANLLSLGERLIDLELALQIVEVWLTTPFENGRHVLRIRKIDEGAK</sequence>
<dbReference type="RefSeq" id="WP_144971550.1">
    <property type="nucleotide sequence ID" value="NZ_CP036289.1"/>
</dbReference>
<evidence type="ECO:0000256" key="3">
    <source>
        <dbReference type="PIRSR" id="PIRSR005384-2"/>
    </source>
</evidence>
<dbReference type="KEGG" id="bvo:Pan97_16120"/>
<evidence type="ECO:0000256" key="2">
    <source>
        <dbReference type="ARBA" id="ARBA00023235"/>
    </source>
</evidence>
<proteinExistence type="inferred from homology"/>
<dbReference type="EMBL" id="CP036289">
    <property type="protein sequence ID" value="QDU74602.1"/>
    <property type="molecule type" value="Genomic_DNA"/>
</dbReference>
<comment type="similarity">
    <text evidence="1">Belongs to the LacAB/RpiB family.</text>
</comment>
<keyword evidence="5" id="KW-1185">Reference proteome</keyword>
<dbReference type="InterPro" id="IPR003500">
    <property type="entry name" value="RpiB_LacA_LacB"/>
</dbReference>
<dbReference type="Proteomes" id="UP000318626">
    <property type="component" value="Chromosome"/>
</dbReference>
<dbReference type="InterPro" id="IPR004785">
    <property type="entry name" value="RpiB"/>
</dbReference>
<dbReference type="Gene3D" id="3.40.1400.10">
    <property type="entry name" value="Sugar-phosphate isomerase, RpiB/LacA/LacB"/>
    <property type="match status" value="1"/>
</dbReference>
<dbReference type="NCBIfam" id="NF004051">
    <property type="entry name" value="PRK05571.1"/>
    <property type="match status" value="1"/>
</dbReference>
<feature type="binding site" evidence="3">
    <location>
        <position position="109"/>
    </location>
    <ligand>
        <name>D-ribulose 5-phosphate</name>
        <dbReference type="ChEBI" id="CHEBI:58121"/>
    </ligand>
</feature>
<organism evidence="4 5">
    <name type="scientific">Bremerella volcania</name>
    <dbReference type="NCBI Taxonomy" id="2527984"/>
    <lineage>
        <taxon>Bacteria</taxon>
        <taxon>Pseudomonadati</taxon>
        <taxon>Planctomycetota</taxon>
        <taxon>Planctomycetia</taxon>
        <taxon>Pirellulales</taxon>
        <taxon>Pirellulaceae</taxon>
        <taxon>Bremerella</taxon>
    </lineage>
</organism>
<feature type="binding site" evidence="3">
    <location>
        <begin position="66"/>
        <end position="70"/>
    </location>
    <ligand>
        <name>D-ribulose 5-phosphate</name>
        <dbReference type="ChEBI" id="CHEBI:58121"/>
    </ligand>
</feature>
<keyword evidence="2 4" id="KW-0413">Isomerase</keyword>
<dbReference type="PANTHER" id="PTHR30345:SF0">
    <property type="entry name" value="DNA DAMAGE-REPAIR_TOLERATION PROTEIN DRT102"/>
    <property type="match status" value="1"/>
</dbReference>
<feature type="binding site" evidence="3">
    <location>
        <position position="132"/>
    </location>
    <ligand>
        <name>D-ribulose 5-phosphate</name>
        <dbReference type="ChEBI" id="CHEBI:58121"/>
    </ligand>
</feature>
<name>A0A518C5W7_9BACT</name>
<dbReference type="Pfam" id="PF02502">
    <property type="entry name" value="LacAB_rpiB"/>
    <property type="match status" value="1"/>
</dbReference>
<evidence type="ECO:0000313" key="4">
    <source>
        <dbReference type="EMBL" id="QDU74602.1"/>
    </source>
</evidence>
<evidence type="ECO:0000313" key="5">
    <source>
        <dbReference type="Proteomes" id="UP000318626"/>
    </source>
</evidence>
<dbReference type="OrthoDB" id="1778624at2"/>
<protein>
    <submittedName>
        <fullName evidence="4">Sugar phosphate isomerase YwlF</fullName>
        <ecNumber evidence="4">5.3.1.-</ecNumber>
    </submittedName>
</protein>
<dbReference type="NCBIfam" id="TIGR00689">
    <property type="entry name" value="rpiB_lacA_lacB"/>
    <property type="match status" value="1"/>
</dbReference>
<dbReference type="GO" id="GO:0019316">
    <property type="term" value="P:D-allose catabolic process"/>
    <property type="evidence" value="ECO:0007669"/>
    <property type="project" value="TreeGrafter"/>
</dbReference>
<feature type="binding site" evidence="3">
    <location>
        <position position="99"/>
    </location>
    <ligand>
        <name>D-ribulose 5-phosphate</name>
        <dbReference type="ChEBI" id="CHEBI:58121"/>
    </ligand>
</feature>
<dbReference type="PIRSF" id="PIRSF005384">
    <property type="entry name" value="RpiB_LacA_B"/>
    <property type="match status" value="1"/>
</dbReference>
<dbReference type="GO" id="GO:0004751">
    <property type="term" value="F:ribose-5-phosphate isomerase activity"/>
    <property type="evidence" value="ECO:0007669"/>
    <property type="project" value="TreeGrafter"/>
</dbReference>
<dbReference type="InterPro" id="IPR036569">
    <property type="entry name" value="RpiB_LacA_LacB_sf"/>
</dbReference>
<evidence type="ECO:0000256" key="1">
    <source>
        <dbReference type="ARBA" id="ARBA00008754"/>
    </source>
</evidence>
<dbReference type="GO" id="GO:0009052">
    <property type="term" value="P:pentose-phosphate shunt, non-oxidative branch"/>
    <property type="evidence" value="ECO:0007669"/>
    <property type="project" value="TreeGrafter"/>
</dbReference>
<feature type="binding site" evidence="3">
    <location>
        <position position="136"/>
    </location>
    <ligand>
        <name>D-ribulose 5-phosphate</name>
        <dbReference type="ChEBI" id="CHEBI:58121"/>
    </ligand>
</feature>
<gene>
    <name evidence="4" type="primary">ywlF_1</name>
    <name evidence="4" type="ORF">Pan97_16120</name>
</gene>
<accession>A0A518C5W7</accession>
<dbReference type="NCBIfam" id="TIGR01120">
    <property type="entry name" value="rpiB"/>
    <property type="match status" value="1"/>
</dbReference>
<dbReference type="PANTHER" id="PTHR30345">
    <property type="entry name" value="RIBOSE-5-PHOSPHATE ISOMERASE B"/>
    <property type="match status" value="1"/>
</dbReference>
<dbReference type="EC" id="5.3.1.-" evidence="4"/>
<feature type="binding site" evidence="3">
    <location>
        <begin position="8"/>
        <end position="9"/>
    </location>
    <ligand>
        <name>D-ribulose 5-phosphate</name>
        <dbReference type="ChEBI" id="CHEBI:58121"/>
    </ligand>
</feature>
<dbReference type="AlphaFoldDB" id="A0A518C5W7"/>
<dbReference type="SUPFAM" id="SSF89623">
    <property type="entry name" value="Ribose/Galactose isomerase RpiB/AlsB"/>
    <property type="match status" value="1"/>
</dbReference>
<reference evidence="5" key="1">
    <citation type="submission" date="2019-02" db="EMBL/GenBank/DDBJ databases">
        <title>Deep-cultivation of Planctomycetes and their phenomic and genomic characterization uncovers novel biology.</title>
        <authorList>
            <person name="Wiegand S."/>
            <person name="Jogler M."/>
            <person name="Boedeker C."/>
            <person name="Pinto D."/>
            <person name="Vollmers J."/>
            <person name="Rivas-Marin E."/>
            <person name="Kohn T."/>
            <person name="Peeters S.H."/>
            <person name="Heuer A."/>
            <person name="Rast P."/>
            <person name="Oberbeckmann S."/>
            <person name="Bunk B."/>
            <person name="Jeske O."/>
            <person name="Meyerdierks A."/>
            <person name="Storesund J.E."/>
            <person name="Kallscheuer N."/>
            <person name="Luecker S."/>
            <person name="Lage O.M."/>
            <person name="Pohl T."/>
            <person name="Merkel B.J."/>
            <person name="Hornburger P."/>
            <person name="Mueller R.-W."/>
            <person name="Bruemmer F."/>
            <person name="Labrenz M."/>
            <person name="Spormann A.M."/>
            <person name="Op den Camp H."/>
            <person name="Overmann J."/>
            <person name="Amann R."/>
            <person name="Jetten M.S.M."/>
            <person name="Mascher T."/>
            <person name="Medema M.H."/>
            <person name="Devos D.P."/>
            <person name="Kaster A.-K."/>
            <person name="Ovreas L."/>
            <person name="Rohde M."/>
            <person name="Galperin M.Y."/>
            <person name="Jogler C."/>
        </authorList>
    </citation>
    <scope>NUCLEOTIDE SEQUENCE [LARGE SCALE GENOMIC DNA]</scope>
    <source>
        <strain evidence="5">Pan97</strain>
    </source>
</reference>